<protein>
    <submittedName>
        <fullName evidence="4">Ankyrin</fullName>
    </submittedName>
</protein>
<dbReference type="InterPro" id="IPR036770">
    <property type="entry name" value="Ankyrin_rpt-contain_sf"/>
</dbReference>
<keyword evidence="5" id="KW-1185">Reference proteome</keyword>
<gene>
    <name evidence="4" type="ORF">BCR32DRAFT_329411</name>
</gene>
<dbReference type="AlphaFoldDB" id="A0A1Y1WRZ0"/>
<comment type="caution">
    <text evidence="4">The sequence shown here is derived from an EMBL/GenBank/DDBJ whole genome shotgun (WGS) entry which is preliminary data.</text>
</comment>
<keyword evidence="1" id="KW-0677">Repeat</keyword>
<evidence type="ECO:0000313" key="5">
    <source>
        <dbReference type="Proteomes" id="UP000193944"/>
    </source>
</evidence>
<reference evidence="4 5" key="2">
    <citation type="submission" date="2016-08" db="EMBL/GenBank/DDBJ databases">
        <title>Pervasive Adenine N6-methylation of Active Genes in Fungi.</title>
        <authorList>
            <consortium name="DOE Joint Genome Institute"/>
            <person name="Mondo S.J."/>
            <person name="Dannebaum R.O."/>
            <person name="Kuo R.C."/>
            <person name="Labutti K."/>
            <person name="Haridas S."/>
            <person name="Kuo A."/>
            <person name="Salamov A."/>
            <person name="Ahrendt S.R."/>
            <person name="Lipzen A."/>
            <person name="Sullivan W."/>
            <person name="Andreopoulos W.B."/>
            <person name="Clum A."/>
            <person name="Lindquist E."/>
            <person name="Daum C."/>
            <person name="Ramamoorthy G.K."/>
            <person name="Gryganskyi A."/>
            <person name="Culley D."/>
            <person name="Magnuson J.K."/>
            <person name="James T.Y."/>
            <person name="O'Malley M.A."/>
            <person name="Stajich J.E."/>
            <person name="Spatafora J.W."/>
            <person name="Visel A."/>
            <person name="Grigoriev I.V."/>
        </authorList>
    </citation>
    <scope>NUCLEOTIDE SEQUENCE [LARGE SCALE GENOMIC DNA]</scope>
    <source>
        <strain evidence="4 5">S4</strain>
    </source>
</reference>
<dbReference type="PANTHER" id="PTHR24198:SF165">
    <property type="entry name" value="ANKYRIN REPEAT-CONTAINING PROTEIN-RELATED"/>
    <property type="match status" value="1"/>
</dbReference>
<evidence type="ECO:0000313" key="4">
    <source>
        <dbReference type="EMBL" id="ORX76309.1"/>
    </source>
</evidence>
<dbReference type="InterPro" id="IPR002110">
    <property type="entry name" value="Ankyrin_rpt"/>
</dbReference>
<dbReference type="PANTHER" id="PTHR24198">
    <property type="entry name" value="ANKYRIN REPEAT AND PROTEIN KINASE DOMAIN-CONTAINING PROTEIN"/>
    <property type="match status" value="1"/>
</dbReference>
<dbReference type="Pfam" id="PF12796">
    <property type="entry name" value="Ank_2"/>
    <property type="match status" value="2"/>
</dbReference>
<name>A0A1Y1WRZ0_9FUNG</name>
<evidence type="ECO:0000256" key="2">
    <source>
        <dbReference type="ARBA" id="ARBA00023043"/>
    </source>
</evidence>
<evidence type="ECO:0000256" key="1">
    <source>
        <dbReference type="ARBA" id="ARBA00022737"/>
    </source>
</evidence>
<reference evidence="4 5" key="1">
    <citation type="submission" date="2016-08" db="EMBL/GenBank/DDBJ databases">
        <title>A Parts List for Fungal Cellulosomes Revealed by Comparative Genomics.</title>
        <authorList>
            <consortium name="DOE Joint Genome Institute"/>
            <person name="Haitjema C.H."/>
            <person name="Gilmore S.P."/>
            <person name="Henske J.K."/>
            <person name="Solomon K.V."/>
            <person name="De Groot R."/>
            <person name="Kuo A."/>
            <person name="Mondo S.J."/>
            <person name="Salamov A.A."/>
            <person name="Labutti K."/>
            <person name="Zhao Z."/>
            <person name="Chiniquy J."/>
            <person name="Barry K."/>
            <person name="Brewer H.M."/>
            <person name="Purvine S.O."/>
            <person name="Wright A.T."/>
            <person name="Boxma B."/>
            <person name="Van Alen T."/>
            <person name="Hackstein J.H."/>
            <person name="Baker S.E."/>
            <person name="Grigoriev I.V."/>
            <person name="O'Malley M.A."/>
        </authorList>
    </citation>
    <scope>NUCLEOTIDE SEQUENCE [LARGE SCALE GENOMIC DNA]</scope>
    <source>
        <strain evidence="4 5">S4</strain>
    </source>
</reference>
<dbReference type="Gene3D" id="1.25.40.20">
    <property type="entry name" value="Ankyrin repeat-containing domain"/>
    <property type="match status" value="2"/>
</dbReference>
<proteinExistence type="predicted"/>
<dbReference type="SMART" id="SM00248">
    <property type="entry name" value="ANK"/>
    <property type="match status" value="6"/>
</dbReference>
<evidence type="ECO:0000256" key="3">
    <source>
        <dbReference type="PROSITE-ProRule" id="PRU00023"/>
    </source>
</evidence>
<dbReference type="Proteomes" id="UP000193944">
    <property type="component" value="Unassembled WGS sequence"/>
</dbReference>
<dbReference type="EMBL" id="MCFG01000306">
    <property type="protein sequence ID" value="ORX76309.1"/>
    <property type="molecule type" value="Genomic_DNA"/>
</dbReference>
<feature type="repeat" description="ANK" evidence="3">
    <location>
        <begin position="291"/>
        <end position="323"/>
    </location>
</feature>
<sequence>MVVFILSHGLCNQKILISCLPIISIISQDKNLFPLFIHYIPTLENEKLQWSWELLNSIIENDDITIEKKVEIINILLLKKLPIHALEGYSFNEEYITPLMIAIEYRLNPVVEIILKFVNPNNNYFIMKKNSILMEAIMKKSIPLIHYCMKHNADCTAVDEFGQSALCNAIDKDNISIVKLLLSYDRKKVDTIIHYNNNSSRYDSLFIYCINKNKIEMANLLKEYKPKYISDSLIQSFKMIELYPEYSLTLIKEGNINKYKLLECVIKKGRLDILKLLFEKLNYYINEQFENGITPLMIAIKFSQIKIINYLINCGADINVVNNSGENISTLNKRYNFKYNYDYYTLIDKIELNTRTKRRKIQ</sequence>
<dbReference type="SUPFAM" id="SSF48403">
    <property type="entry name" value="Ankyrin repeat"/>
    <property type="match status" value="1"/>
</dbReference>
<dbReference type="OrthoDB" id="341259at2759"/>
<dbReference type="PROSITE" id="PS50088">
    <property type="entry name" value="ANK_REPEAT"/>
    <property type="match status" value="1"/>
</dbReference>
<organism evidence="4 5">
    <name type="scientific">Anaeromyces robustus</name>
    <dbReference type="NCBI Taxonomy" id="1754192"/>
    <lineage>
        <taxon>Eukaryota</taxon>
        <taxon>Fungi</taxon>
        <taxon>Fungi incertae sedis</taxon>
        <taxon>Chytridiomycota</taxon>
        <taxon>Chytridiomycota incertae sedis</taxon>
        <taxon>Neocallimastigomycetes</taxon>
        <taxon>Neocallimastigales</taxon>
        <taxon>Neocallimastigaceae</taxon>
        <taxon>Anaeromyces</taxon>
    </lineage>
</organism>
<dbReference type="STRING" id="1754192.A0A1Y1WRZ0"/>
<accession>A0A1Y1WRZ0</accession>
<dbReference type="PROSITE" id="PS50297">
    <property type="entry name" value="ANK_REP_REGION"/>
    <property type="match status" value="1"/>
</dbReference>
<keyword evidence="2 3" id="KW-0040">ANK repeat</keyword>